<dbReference type="CDD" id="cd06588">
    <property type="entry name" value="PhnB_like"/>
    <property type="match status" value="1"/>
</dbReference>
<comment type="caution">
    <text evidence="2">The sequence shown here is derived from an EMBL/GenBank/DDBJ whole genome shotgun (WGS) entry which is preliminary data.</text>
</comment>
<dbReference type="Proteomes" id="UP000316778">
    <property type="component" value="Unassembled WGS sequence"/>
</dbReference>
<evidence type="ECO:0000313" key="2">
    <source>
        <dbReference type="EMBL" id="TWI84046.1"/>
    </source>
</evidence>
<feature type="domain" description="PhnB-like" evidence="1">
    <location>
        <begin position="3"/>
        <end position="129"/>
    </location>
</feature>
<dbReference type="OrthoDB" id="9795306at2"/>
<proteinExistence type="predicted"/>
<keyword evidence="3" id="KW-1185">Reference proteome</keyword>
<evidence type="ECO:0000259" key="1">
    <source>
        <dbReference type="Pfam" id="PF06983"/>
    </source>
</evidence>
<organism evidence="2 3">
    <name type="scientific">Chitinophaga japonensis</name>
    <name type="common">Flexibacter japonensis</name>
    <dbReference type="NCBI Taxonomy" id="104662"/>
    <lineage>
        <taxon>Bacteria</taxon>
        <taxon>Pseudomonadati</taxon>
        <taxon>Bacteroidota</taxon>
        <taxon>Chitinophagia</taxon>
        <taxon>Chitinophagales</taxon>
        <taxon>Chitinophagaceae</taxon>
        <taxon>Chitinophaga</taxon>
    </lineage>
</organism>
<dbReference type="RefSeq" id="WP_145717573.1">
    <property type="nucleotide sequence ID" value="NZ_BAAAFY010000002.1"/>
</dbReference>
<name>A0A562STC3_CHIJA</name>
<dbReference type="PANTHER" id="PTHR33990">
    <property type="entry name" value="PROTEIN YJDN-RELATED"/>
    <property type="match status" value="1"/>
</dbReference>
<gene>
    <name evidence="2" type="ORF">LX66_4408</name>
</gene>
<dbReference type="PANTHER" id="PTHR33990:SF1">
    <property type="entry name" value="PROTEIN YJDN"/>
    <property type="match status" value="1"/>
</dbReference>
<protein>
    <submittedName>
        <fullName evidence="2">PhnB protein</fullName>
    </submittedName>
</protein>
<dbReference type="AlphaFoldDB" id="A0A562STC3"/>
<dbReference type="InterPro" id="IPR028973">
    <property type="entry name" value="PhnB-like"/>
</dbReference>
<dbReference type="Gene3D" id="3.10.180.10">
    <property type="entry name" value="2,3-Dihydroxybiphenyl 1,2-Dioxygenase, domain 1"/>
    <property type="match status" value="1"/>
</dbReference>
<accession>A0A562STC3</accession>
<reference evidence="2 3" key="1">
    <citation type="journal article" date="2013" name="Stand. Genomic Sci.">
        <title>Genomic Encyclopedia of Type Strains, Phase I: The one thousand microbial genomes (KMG-I) project.</title>
        <authorList>
            <person name="Kyrpides N.C."/>
            <person name="Woyke T."/>
            <person name="Eisen J.A."/>
            <person name="Garrity G."/>
            <person name="Lilburn T.G."/>
            <person name="Beck B.J."/>
            <person name="Whitman W.B."/>
            <person name="Hugenholtz P."/>
            <person name="Klenk H.P."/>
        </authorList>
    </citation>
    <scope>NUCLEOTIDE SEQUENCE [LARGE SCALE GENOMIC DNA]</scope>
    <source>
        <strain evidence="2 3">DSM 13484</strain>
    </source>
</reference>
<sequence>MSQINAYLTFDGNCREAMTFYKSCIGGELELMTVEGSPMADQFPADQQKRVLHSALTKDSLLLMASDLCGPEERVNGNTVALSLTCDSEEQMQAFFSNLSAGANVTHPIHDFFAGKMGALTDKFGLQWTFYYGNGHAQ</sequence>
<evidence type="ECO:0000313" key="3">
    <source>
        <dbReference type="Proteomes" id="UP000316778"/>
    </source>
</evidence>
<dbReference type="SUPFAM" id="SSF54593">
    <property type="entry name" value="Glyoxalase/Bleomycin resistance protein/Dihydroxybiphenyl dioxygenase"/>
    <property type="match status" value="1"/>
</dbReference>
<dbReference type="InterPro" id="IPR029068">
    <property type="entry name" value="Glyas_Bleomycin-R_OHBP_Dase"/>
</dbReference>
<dbReference type="EMBL" id="VLLG01000005">
    <property type="protein sequence ID" value="TWI84046.1"/>
    <property type="molecule type" value="Genomic_DNA"/>
</dbReference>
<dbReference type="Pfam" id="PF06983">
    <property type="entry name" value="3-dmu-9_3-mt"/>
    <property type="match status" value="1"/>
</dbReference>